<dbReference type="InterPro" id="IPR051262">
    <property type="entry name" value="SMP-30/CGR1_Lactonase"/>
</dbReference>
<dbReference type="PANTHER" id="PTHR47572">
    <property type="entry name" value="LIPOPROTEIN-RELATED"/>
    <property type="match status" value="1"/>
</dbReference>
<dbReference type="RefSeq" id="WP_379876671.1">
    <property type="nucleotide sequence ID" value="NZ_JBHUIP010000012.1"/>
</dbReference>
<dbReference type="Gene3D" id="2.120.10.30">
    <property type="entry name" value="TolB, C-terminal domain"/>
    <property type="match status" value="1"/>
</dbReference>
<dbReference type="Pfam" id="PF08450">
    <property type="entry name" value="SGL"/>
    <property type="match status" value="1"/>
</dbReference>
<gene>
    <name evidence="3" type="ORF">ACFSM5_12170</name>
</gene>
<keyword evidence="1" id="KW-0378">Hydrolase</keyword>
<evidence type="ECO:0000259" key="2">
    <source>
        <dbReference type="Pfam" id="PF08450"/>
    </source>
</evidence>
<reference evidence="4" key="1">
    <citation type="journal article" date="2019" name="Int. J. Syst. Evol. Microbiol.">
        <title>The Global Catalogue of Microorganisms (GCM) 10K type strain sequencing project: providing services to taxonomists for standard genome sequencing and annotation.</title>
        <authorList>
            <consortium name="The Broad Institute Genomics Platform"/>
            <consortium name="The Broad Institute Genome Sequencing Center for Infectious Disease"/>
            <person name="Wu L."/>
            <person name="Ma J."/>
        </authorList>
    </citation>
    <scope>NUCLEOTIDE SEQUENCE [LARGE SCALE GENOMIC DNA]</scope>
    <source>
        <strain evidence="4">CGMCC 1.19062</strain>
    </source>
</reference>
<dbReference type="PRINTS" id="PR01790">
    <property type="entry name" value="SMP30FAMILY"/>
</dbReference>
<protein>
    <submittedName>
        <fullName evidence="3">SMP-30/gluconolactonase/LRE family protein</fullName>
    </submittedName>
</protein>
<dbReference type="InterPro" id="IPR013658">
    <property type="entry name" value="SGL"/>
</dbReference>
<dbReference type="InterPro" id="IPR005511">
    <property type="entry name" value="SMP-30"/>
</dbReference>
<proteinExistence type="predicted"/>
<comment type="caution">
    <text evidence="3">The sequence shown here is derived from an EMBL/GenBank/DDBJ whole genome shotgun (WGS) entry which is preliminary data.</text>
</comment>
<dbReference type="EMBL" id="JBHUIP010000012">
    <property type="protein sequence ID" value="MFD2263646.1"/>
    <property type="molecule type" value="Genomic_DNA"/>
</dbReference>
<evidence type="ECO:0000313" key="4">
    <source>
        <dbReference type="Proteomes" id="UP001597295"/>
    </source>
</evidence>
<dbReference type="InterPro" id="IPR011042">
    <property type="entry name" value="6-blade_b-propeller_TolB-like"/>
</dbReference>
<name>A0ABW5DW13_9PROT</name>
<accession>A0ABW5DW13</accession>
<sequence length="308" mass="34303">MKTDTYEIRDNRFRRSVKLAEPLEQIWTGGIWTEGPVYSAAFRSLIWSDIPNDRRLRWDELTGAVGDFRSHLGCYTNGSTLDRQGRIIACEHGTRTVTRIEHDGSVTTLASQYQGKRFNSPNDVVVKSDGSIWFTDPAYGIESDYEGFKADPEQDGEHVYRIDPASGAITRVADDFTCPNGLAFSPDEKLLYIADSGGTRYPSGEHHIRTFDVSEDGKLSGGKVFAECETGFFDGFRLDDQGRIWTSANDGVHCLHPDGTLIGKIFTPERVSNVCFGSVKRNWLFITASTSVYRVRLATTGLNSFASP</sequence>
<dbReference type="SUPFAM" id="SSF63829">
    <property type="entry name" value="Calcium-dependent phosphotriesterase"/>
    <property type="match status" value="1"/>
</dbReference>
<dbReference type="Proteomes" id="UP001597295">
    <property type="component" value="Unassembled WGS sequence"/>
</dbReference>
<evidence type="ECO:0000313" key="3">
    <source>
        <dbReference type="EMBL" id="MFD2263646.1"/>
    </source>
</evidence>
<organism evidence="3 4">
    <name type="scientific">Lacibacterium aquatile</name>
    <dbReference type="NCBI Taxonomy" id="1168082"/>
    <lineage>
        <taxon>Bacteria</taxon>
        <taxon>Pseudomonadati</taxon>
        <taxon>Pseudomonadota</taxon>
        <taxon>Alphaproteobacteria</taxon>
        <taxon>Rhodospirillales</taxon>
        <taxon>Rhodospirillaceae</taxon>
    </lineage>
</organism>
<keyword evidence="4" id="KW-1185">Reference proteome</keyword>
<feature type="domain" description="SMP-30/Gluconolactonase/LRE-like region" evidence="2">
    <location>
        <begin position="32"/>
        <end position="289"/>
    </location>
</feature>
<evidence type="ECO:0000256" key="1">
    <source>
        <dbReference type="ARBA" id="ARBA00022801"/>
    </source>
</evidence>
<dbReference type="PANTHER" id="PTHR47572:SF4">
    <property type="entry name" value="LACTONASE DRP35"/>
    <property type="match status" value="1"/>
</dbReference>